<dbReference type="PATRIC" id="fig|37916.4.peg.1096"/>
<keyword evidence="2" id="KW-1185">Reference proteome</keyword>
<name>A0A0J6WJ35_9MYCO</name>
<dbReference type="AlphaFoldDB" id="A0A0J6WJ35"/>
<sequence length="67" mass="7858">MIQVRDYPQLKALAWNLRDDVTLSDEEALALYERNWRHVDQEALNADEQELIQRLTRAAGHEGRLLV</sequence>
<accession>A0A0J6WJ35</accession>
<evidence type="ECO:0000313" key="2">
    <source>
        <dbReference type="Proteomes" id="UP000036513"/>
    </source>
</evidence>
<comment type="caution">
    <text evidence="1">The sequence shown here is derived from an EMBL/GenBank/DDBJ whole genome shotgun (WGS) entry which is preliminary data.</text>
</comment>
<evidence type="ECO:0000313" key="1">
    <source>
        <dbReference type="EMBL" id="KMO82589.1"/>
    </source>
</evidence>
<dbReference type="EMBL" id="JYNL01000009">
    <property type="protein sequence ID" value="KMO82589.1"/>
    <property type="molecule type" value="Genomic_DNA"/>
</dbReference>
<gene>
    <name evidence="1" type="ORF">MCHLDSM_01212</name>
</gene>
<protein>
    <submittedName>
        <fullName evidence="1">Uncharacterized protein</fullName>
    </submittedName>
</protein>
<reference evidence="1 2" key="1">
    <citation type="journal article" date="2015" name="Genome Biol. Evol.">
        <title>Characterization of Three Mycobacterium spp. with Potential Use in Bioremediation by Genome Sequencing and Comparative Genomics.</title>
        <authorList>
            <person name="Das S."/>
            <person name="Pettersson B.M."/>
            <person name="Behra P.R."/>
            <person name="Ramesh M."/>
            <person name="Dasgupta S."/>
            <person name="Bhattacharya A."/>
            <person name="Kirsebom L.A."/>
        </authorList>
    </citation>
    <scope>NUCLEOTIDE SEQUENCE [LARGE SCALE GENOMIC DNA]</scope>
    <source>
        <strain evidence="1 2">DSM 43826</strain>
    </source>
</reference>
<dbReference type="STRING" id="37916.MCHLDSM_01212"/>
<dbReference type="Proteomes" id="UP000036513">
    <property type="component" value="Unassembled WGS sequence"/>
</dbReference>
<organism evidence="1 2">
    <name type="scientific">Mycolicibacterium chlorophenolicum</name>
    <dbReference type="NCBI Taxonomy" id="37916"/>
    <lineage>
        <taxon>Bacteria</taxon>
        <taxon>Bacillati</taxon>
        <taxon>Actinomycetota</taxon>
        <taxon>Actinomycetes</taxon>
        <taxon>Mycobacteriales</taxon>
        <taxon>Mycobacteriaceae</taxon>
        <taxon>Mycolicibacterium</taxon>
    </lineage>
</organism>
<proteinExistence type="predicted"/>